<feature type="domain" description="LysM" evidence="1">
    <location>
        <begin position="76"/>
        <end position="120"/>
    </location>
</feature>
<dbReference type="RefSeq" id="WP_172431897.1">
    <property type="nucleotide sequence ID" value="NZ_OBDZ01000013.1"/>
</dbReference>
<organism evidence="2 3">
    <name type="scientific">Orenia metallireducens</name>
    <dbReference type="NCBI Taxonomy" id="1413210"/>
    <lineage>
        <taxon>Bacteria</taxon>
        <taxon>Bacillati</taxon>
        <taxon>Bacillota</taxon>
        <taxon>Clostridia</taxon>
        <taxon>Halanaerobiales</taxon>
        <taxon>Halobacteroidaceae</taxon>
        <taxon>Orenia</taxon>
    </lineage>
</organism>
<proteinExistence type="predicted"/>
<feature type="domain" description="LysM" evidence="1">
    <location>
        <begin position="19"/>
        <end position="63"/>
    </location>
</feature>
<evidence type="ECO:0000313" key="2">
    <source>
        <dbReference type="EMBL" id="SNY30076.1"/>
    </source>
</evidence>
<dbReference type="PANTHER" id="PTHR33734">
    <property type="entry name" value="LYSM DOMAIN-CONTAINING GPI-ANCHORED PROTEIN 2"/>
    <property type="match status" value="1"/>
</dbReference>
<dbReference type="Proteomes" id="UP000219573">
    <property type="component" value="Unassembled WGS sequence"/>
</dbReference>
<dbReference type="InterPro" id="IPR036779">
    <property type="entry name" value="LysM_dom_sf"/>
</dbReference>
<dbReference type="SUPFAM" id="SSF54106">
    <property type="entry name" value="LysM domain"/>
    <property type="match status" value="3"/>
</dbReference>
<evidence type="ECO:0000259" key="1">
    <source>
        <dbReference type="PROSITE" id="PS51782"/>
    </source>
</evidence>
<reference evidence="3" key="1">
    <citation type="submission" date="2017-09" db="EMBL/GenBank/DDBJ databases">
        <authorList>
            <person name="Varghese N."/>
            <person name="Submissions S."/>
        </authorList>
    </citation>
    <scope>NUCLEOTIDE SEQUENCE [LARGE SCALE GENOMIC DNA]</scope>
    <source>
        <strain evidence="3">MSL47</strain>
    </source>
</reference>
<dbReference type="EMBL" id="OBDZ01000013">
    <property type="protein sequence ID" value="SNY30076.1"/>
    <property type="molecule type" value="Genomic_DNA"/>
</dbReference>
<feature type="domain" description="LysM" evidence="1">
    <location>
        <begin position="134"/>
        <end position="178"/>
    </location>
</feature>
<dbReference type="AlphaFoldDB" id="A0A285H5K9"/>
<dbReference type="SMART" id="SM00257">
    <property type="entry name" value="LysM"/>
    <property type="match status" value="3"/>
</dbReference>
<dbReference type="PROSITE" id="PS51782">
    <property type="entry name" value="LYSM"/>
    <property type="match status" value="3"/>
</dbReference>
<keyword evidence="3" id="KW-1185">Reference proteome</keyword>
<dbReference type="STRING" id="1413210.U472_07865"/>
<accession>A0A285H5K9</accession>
<protein>
    <submittedName>
        <fullName evidence="2">LysM domain-containing protein</fullName>
    </submittedName>
</protein>
<sequence length="181" mass="20071">MGEYDKDKSKLQQVPPNTKAYQIRKGDTLYSLAQRFNTTVAAIISANPKIDSDNLQVGDKIFIPLQRDYPSCPEGNYYTIKAGDSFYTIADRFNIAVVDLQEANPYVEANNLKVGEVICIPLATPPVKCPQGSILYIVKKGDTLYSISKKYKISVAKLKDANPKINPEQLLIGQKICIPAN</sequence>
<dbReference type="Gene3D" id="3.10.350.10">
    <property type="entry name" value="LysM domain"/>
    <property type="match status" value="3"/>
</dbReference>
<dbReference type="Pfam" id="PF01476">
    <property type="entry name" value="LysM"/>
    <property type="match status" value="3"/>
</dbReference>
<dbReference type="PANTHER" id="PTHR33734:SF22">
    <property type="entry name" value="MEMBRANE-BOUND LYTIC MUREIN TRANSGLYCOSYLASE D"/>
    <property type="match status" value="1"/>
</dbReference>
<evidence type="ECO:0000313" key="3">
    <source>
        <dbReference type="Proteomes" id="UP000219573"/>
    </source>
</evidence>
<dbReference type="InterPro" id="IPR018392">
    <property type="entry name" value="LysM"/>
</dbReference>
<name>A0A285H5K9_9FIRM</name>
<gene>
    <name evidence="2" type="ORF">SAMN06265827_11356</name>
</gene>
<dbReference type="CDD" id="cd00118">
    <property type="entry name" value="LysM"/>
    <property type="match status" value="3"/>
</dbReference>